<dbReference type="PROSITE" id="PS50158">
    <property type="entry name" value="ZF_CCHC"/>
    <property type="match status" value="1"/>
</dbReference>
<feature type="domain" description="CCHC-type" evidence="3">
    <location>
        <begin position="377"/>
        <end position="391"/>
    </location>
</feature>
<keyword evidence="1" id="KW-0862">Zinc</keyword>
<dbReference type="Gene3D" id="4.10.60.10">
    <property type="entry name" value="Zinc finger, CCHC-type"/>
    <property type="match status" value="1"/>
</dbReference>
<name>A0A699I4M7_TANCI</name>
<evidence type="ECO:0000259" key="3">
    <source>
        <dbReference type="PROSITE" id="PS50158"/>
    </source>
</evidence>
<dbReference type="InterPro" id="IPR036875">
    <property type="entry name" value="Znf_CCHC_sf"/>
</dbReference>
<sequence>MWEELVQAIQTFLADKANLGIPTKKGKKTKPYVIPYCRFTKLIYYLGRTHNIDQRSGSPLNLAEDDLSLGNLKFVPKGKIDEVFRMQIPKELITDNIKNAPFYNTYMEMVAKYNKKITAKEGGKKKLASKANKPKKTVPSRQSKPAPVTKPKEKSSLKLIDEDEEVHHKLKPQGKGEDFDLNRAIQKSLEIFLAHGQAPVGRVAICEQVVEVTRQLHVVEGKGKAIKADKQAAQSLLALHTLKRIIRDPPSPADAETEADTDITTSTANTEAGSDPGKTPESRPPPEHEHMDKDQSPLMDNDKRGRRCYIDDLQLIDPVKAWHRSSKEILNDLEEIYLKWQMAMLTMRARRFLKNTGKKLNLNRNDIVAFDKTKVECYNCHKRGHFARECRAPRAYDNRNRESTRRNLPFETTNSSTLVSCNGLAGYD</sequence>
<feature type="compositionally biased region" description="Basic residues" evidence="2">
    <location>
        <begin position="125"/>
        <end position="138"/>
    </location>
</feature>
<dbReference type="EMBL" id="BKCJ010249117">
    <property type="protein sequence ID" value="GEZ17769.1"/>
    <property type="molecule type" value="Genomic_DNA"/>
</dbReference>
<gene>
    <name evidence="4" type="ORF">Tci_489742</name>
</gene>
<comment type="caution">
    <text evidence="4">The sequence shown here is derived from an EMBL/GenBank/DDBJ whole genome shotgun (WGS) entry which is preliminary data.</text>
</comment>
<feature type="region of interest" description="Disordered" evidence="2">
    <location>
        <begin position="122"/>
        <end position="158"/>
    </location>
</feature>
<dbReference type="SUPFAM" id="SSF57756">
    <property type="entry name" value="Retrovirus zinc finger-like domains"/>
    <property type="match status" value="1"/>
</dbReference>
<evidence type="ECO:0000313" key="4">
    <source>
        <dbReference type="EMBL" id="GEZ17769.1"/>
    </source>
</evidence>
<organism evidence="4">
    <name type="scientific">Tanacetum cinerariifolium</name>
    <name type="common">Dalmatian daisy</name>
    <name type="synonym">Chrysanthemum cinerariifolium</name>
    <dbReference type="NCBI Taxonomy" id="118510"/>
    <lineage>
        <taxon>Eukaryota</taxon>
        <taxon>Viridiplantae</taxon>
        <taxon>Streptophyta</taxon>
        <taxon>Embryophyta</taxon>
        <taxon>Tracheophyta</taxon>
        <taxon>Spermatophyta</taxon>
        <taxon>Magnoliopsida</taxon>
        <taxon>eudicotyledons</taxon>
        <taxon>Gunneridae</taxon>
        <taxon>Pentapetalae</taxon>
        <taxon>asterids</taxon>
        <taxon>campanulids</taxon>
        <taxon>Asterales</taxon>
        <taxon>Asteraceae</taxon>
        <taxon>Asteroideae</taxon>
        <taxon>Anthemideae</taxon>
        <taxon>Anthemidinae</taxon>
        <taxon>Tanacetum</taxon>
    </lineage>
</organism>
<dbReference type="SMART" id="SM00343">
    <property type="entry name" value="ZnF_C2HC"/>
    <property type="match status" value="1"/>
</dbReference>
<feature type="region of interest" description="Disordered" evidence="2">
    <location>
        <begin position="247"/>
        <end position="303"/>
    </location>
</feature>
<keyword evidence="1" id="KW-0863">Zinc-finger</keyword>
<dbReference type="InterPro" id="IPR001878">
    <property type="entry name" value="Znf_CCHC"/>
</dbReference>
<reference evidence="4" key="1">
    <citation type="journal article" date="2019" name="Sci. Rep.">
        <title>Draft genome of Tanacetum cinerariifolium, the natural source of mosquito coil.</title>
        <authorList>
            <person name="Yamashiro T."/>
            <person name="Shiraishi A."/>
            <person name="Satake H."/>
            <person name="Nakayama K."/>
        </authorList>
    </citation>
    <scope>NUCLEOTIDE SEQUENCE</scope>
</reference>
<feature type="compositionally biased region" description="Basic and acidic residues" evidence="2">
    <location>
        <begin position="278"/>
        <end position="303"/>
    </location>
</feature>
<dbReference type="Pfam" id="PF00098">
    <property type="entry name" value="zf-CCHC"/>
    <property type="match status" value="1"/>
</dbReference>
<dbReference type="AlphaFoldDB" id="A0A699I4M7"/>
<evidence type="ECO:0000256" key="2">
    <source>
        <dbReference type="SAM" id="MobiDB-lite"/>
    </source>
</evidence>
<dbReference type="GO" id="GO:0008270">
    <property type="term" value="F:zinc ion binding"/>
    <property type="evidence" value="ECO:0007669"/>
    <property type="project" value="UniProtKB-KW"/>
</dbReference>
<accession>A0A699I4M7</accession>
<proteinExistence type="predicted"/>
<dbReference type="GO" id="GO:0003676">
    <property type="term" value="F:nucleic acid binding"/>
    <property type="evidence" value="ECO:0007669"/>
    <property type="project" value="InterPro"/>
</dbReference>
<protein>
    <submittedName>
        <fullName evidence="4">Ribonuclease H-like domain-containing protein</fullName>
    </submittedName>
</protein>
<evidence type="ECO:0000256" key="1">
    <source>
        <dbReference type="PROSITE-ProRule" id="PRU00047"/>
    </source>
</evidence>
<keyword evidence="1" id="KW-0479">Metal-binding</keyword>